<dbReference type="Pfam" id="PF02801">
    <property type="entry name" value="Ketoacyl-synt_C"/>
    <property type="match status" value="1"/>
</dbReference>
<proteinExistence type="inferred from homology"/>
<dbReference type="InterPro" id="IPR000794">
    <property type="entry name" value="Beta-ketoacyl_synthase"/>
</dbReference>
<keyword evidence="2 4" id="KW-0808">Transferase</keyword>
<dbReference type="InterPro" id="IPR020841">
    <property type="entry name" value="PKS_Beta-ketoAc_synthase_dom"/>
</dbReference>
<dbReference type="OrthoDB" id="416758at2"/>
<dbReference type="PANTHER" id="PTHR11712">
    <property type="entry name" value="POLYKETIDE SYNTHASE-RELATED"/>
    <property type="match status" value="1"/>
</dbReference>
<dbReference type="InterPro" id="IPR014031">
    <property type="entry name" value="Ketoacyl_synth_C"/>
</dbReference>
<dbReference type="PROSITE" id="PS52004">
    <property type="entry name" value="KS3_2"/>
    <property type="match status" value="1"/>
</dbReference>
<dbReference type="InterPro" id="IPR016039">
    <property type="entry name" value="Thiolase-like"/>
</dbReference>
<gene>
    <name evidence="6" type="ORF">NIES1031_12725</name>
</gene>
<evidence type="ECO:0000313" key="6">
    <source>
        <dbReference type="EMBL" id="OKH25846.1"/>
    </source>
</evidence>
<dbReference type="Proteomes" id="UP000185984">
    <property type="component" value="Unassembled WGS sequence"/>
</dbReference>
<evidence type="ECO:0000256" key="3">
    <source>
        <dbReference type="ARBA" id="ARBA00023315"/>
    </source>
</evidence>
<dbReference type="RefSeq" id="WP_073549752.1">
    <property type="nucleotide sequence ID" value="NZ_CAWMVK010000043.1"/>
</dbReference>
<dbReference type="SMART" id="SM00825">
    <property type="entry name" value="PKS_KS"/>
    <property type="match status" value="1"/>
</dbReference>
<dbReference type="STRING" id="247279.NIES1031_12725"/>
<dbReference type="Pfam" id="PF00109">
    <property type="entry name" value="ketoacyl-synt"/>
    <property type="match status" value="1"/>
</dbReference>
<keyword evidence="7" id="KW-1185">Reference proteome</keyword>
<evidence type="ECO:0000256" key="4">
    <source>
        <dbReference type="RuleBase" id="RU003694"/>
    </source>
</evidence>
<evidence type="ECO:0000259" key="5">
    <source>
        <dbReference type="PROSITE" id="PS52004"/>
    </source>
</evidence>
<evidence type="ECO:0000313" key="7">
    <source>
        <dbReference type="Proteomes" id="UP000185984"/>
    </source>
</evidence>
<comment type="caution">
    <text evidence="6">The sequence shown here is derived from an EMBL/GenBank/DDBJ whole genome shotgun (WGS) entry which is preliminary data.</text>
</comment>
<reference evidence="6 7" key="1">
    <citation type="submission" date="2016-11" db="EMBL/GenBank/DDBJ databases">
        <title>Draft Genome Sequences of Nine Cyanobacterial Strains from Diverse Habitats.</title>
        <authorList>
            <person name="Zhu T."/>
            <person name="Hou S."/>
            <person name="Lu X."/>
            <person name="Hess W.R."/>
        </authorList>
    </citation>
    <scope>NUCLEOTIDE SEQUENCE [LARGE SCALE GENOMIC DNA]</scope>
    <source>
        <strain evidence="6 7">5.2 s.c.1</strain>
    </source>
</reference>
<dbReference type="GO" id="GO:0004315">
    <property type="term" value="F:3-oxoacyl-[acyl-carrier-protein] synthase activity"/>
    <property type="evidence" value="ECO:0007669"/>
    <property type="project" value="TreeGrafter"/>
</dbReference>
<evidence type="ECO:0000256" key="1">
    <source>
        <dbReference type="ARBA" id="ARBA00008467"/>
    </source>
</evidence>
<keyword evidence="3" id="KW-0012">Acyltransferase</keyword>
<sequence>MSKHDVVVTGIGIINPAGIGKDEFWHNISTGKSAIREISRFDSTDFPTKVAGEIAEFEPADYIPRRFIVKTDRFTHYALAATELALQDATLDLTQEDSYRVGVWFGNNAGGWDICERGFYELYNDGATMVNPWQATAWFPTAAQGYVTIRYGIRGYSKSFVCDRASGASGLYFGIKSIQEGFNDVVIAGGSEAPITRFGMTCYYETGEVSAATDPEKAYLPFDRNRTGLVLGEGSTVLVLESEEHARNRGAKIYGKVVSGCMTTDTDPTSGVHFERCMSRAIQSAQLQPKDIDVVLAEGCGTQQSDRIEGEAISTVFAQAPNVAVSVPKALYGHLYGASCVTEVACSLLAMETEQLPTMSQTEPDADCRLNFVTQPQSHPVRHALVNSRAREGVNASFVIAK</sequence>
<comment type="similarity">
    <text evidence="1 4">Belongs to the thiolase-like superfamily. Beta-ketoacyl-ACP synthases family.</text>
</comment>
<organism evidence="6 7">
    <name type="scientific">Chroogloeocystis siderophila 5.2 s.c.1</name>
    <dbReference type="NCBI Taxonomy" id="247279"/>
    <lineage>
        <taxon>Bacteria</taxon>
        <taxon>Bacillati</taxon>
        <taxon>Cyanobacteriota</taxon>
        <taxon>Cyanophyceae</taxon>
        <taxon>Oscillatoriophycideae</taxon>
        <taxon>Chroococcales</taxon>
        <taxon>Chroococcaceae</taxon>
        <taxon>Chroogloeocystis</taxon>
    </lineage>
</organism>
<dbReference type="GO" id="GO:0006633">
    <property type="term" value="P:fatty acid biosynthetic process"/>
    <property type="evidence" value="ECO:0007669"/>
    <property type="project" value="TreeGrafter"/>
</dbReference>
<feature type="domain" description="Ketosynthase family 3 (KS3)" evidence="5">
    <location>
        <begin position="3"/>
        <end position="402"/>
    </location>
</feature>
<dbReference type="CDD" id="cd00834">
    <property type="entry name" value="KAS_I_II"/>
    <property type="match status" value="1"/>
</dbReference>
<name>A0A1U7HQI4_9CHRO</name>
<dbReference type="SUPFAM" id="SSF53901">
    <property type="entry name" value="Thiolase-like"/>
    <property type="match status" value="2"/>
</dbReference>
<dbReference type="AlphaFoldDB" id="A0A1U7HQI4"/>
<dbReference type="EMBL" id="MRCC01000009">
    <property type="protein sequence ID" value="OKH25846.1"/>
    <property type="molecule type" value="Genomic_DNA"/>
</dbReference>
<accession>A0A1U7HQI4</accession>
<dbReference type="PANTHER" id="PTHR11712:SF322">
    <property type="entry name" value="POLYKETIDE BETA-KETOACYL SYNTHASE 2-RELATED"/>
    <property type="match status" value="1"/>
</dbReference>
<evidence type="ECO:0000256" key="2">
    <source>
        <dbReference type="ARBA" id="ARBA00022679"/>
    </source>
</evidence>
<dbReference type="InterPro" id="IPR014030">
    <property type="entry name" value="Ketoacyl_synth_N"/>
</dbReference>
<dbReference type="Gene3D" id="3.40.47.10">
    <property type="match status" value="2"/>
</dbReference>
<protein>
    <recommendedName>
        <fullName evidence="5">Ketosynthase family 3 (KS3) domain-containing protein</fullName>
    </recommendedName>
</protein>